<comment type="caution">
    <text evidence="1">The sequence shown here is derived from an EMBL/GenBank/DDBJ whole genome shotgun (WGS) entry which is preliminary data.</text>
</comment>
<keyword evidence="2" id="KW-1185">Reference proteome</keyword>
<accession>A0A1D3DSL1</accession>
<proteinExistence type="predicted"/>
<evidence type="ECO:0000313" key="1">
    <source>
        <dbReference type="EMBL" id="OEJ95311.1"/>
    </source>
</evidence>
<dbReference type="eggNOG" id="ENOG5033FTT">
    <property type="taxonomic scope" value="Bacteria"/>
</dbReference>
<sequence length="144" mass="15718">MVRDGRRVRRLVADGGTFVRSLRHSHRKRDDAGQVTCGEVLSIRRCGARGRLRLVFEGGPGRIVPDGYPVPSGVVGTAPDRTLNLHEPGTVRAFLDVALRRGWDPDGPVPRELDGWSLFDEAHTLRTGACQAPCPAGRVRCGRS</sequence>
<gene>
    <name evidence="1" type="ORF">J116_013315</name>
</gene>
<reference evidence="1 2" key="1">
    <citation type="journal article" date="2013" name="Genome Announc.">
        <title>Genome Sequence of Streptomyces violaceusniger Strain SPC6, a Halotolerant Streptomycete That Exhibits Rapid Growth and Development.</title>
        <authorList>
            <person name="Chen X."/>
            <person name="Zhang B."/>
            <person name="Zhang W."/>
            <person name="Wu X."/>
            <person name="Zhang M."/>
            <person name="Chen T."/>
            <person name="Liu G."/>
            <person name="Dyson P."/>
        </authorList>
    </citation>
    <scope>NUCLEOTIDE SEQUENCE [LARGE SCALE GENOMIC DNA]</scope>
    <source>
        <strain evidence="1 2">SPC6</strain>
    </source>
</reference>
<dbReference type="Proteomes" id="UP000095329">
    <property type="component" value="Unassembled WGS sequence"/>
</dbReference>
<dbReference type="AlphaFoldDB" id="A0A1D3DSL1"/>
<evidence type="ECO:0000313" key="2">
    <source>
        <dbReference type="Proteomes" id="UP000095329"/>
    </source>
</evidence>
<name>A0A1D3DSL1_9ACTN</name>
<dbReference type="STRING" id="1306406.J116_013315"/>
<dbReference type="EMBL" id="ASHX02000001">
    <property type="protein sequence ID" value="OEJ95311.1"/>
    <property type="molecule type" value="Genomic_DNA"/>
</dbReference>
<organism evidence="1 2">
    <name type="scientific">Streptomyces thermolilacinus SPC6</name>
    <dbReference type="NCBI Taxonomy" id="1306406"/>
    <lineage>
        <taxon>Bacteria</taxon>
        <taxon>Bacillati</taxon>
        <taxon>Actinomycetota</taxon>
        <taxon>Actinomycetes</taxon>
        <taxon>Kitasatosporales</taxon>
        <taxon>Streptomycetaceae</taxon>
        <taxon>Streptomyces</taxon>
    </lineage>
</organism>
<protein>
    <submittedName>
        <fullName evidence="1">Uncharacterized protein</fullName>
    </submittedName>
</protein>